<dbReference type="Pfam" id="PF17919">
    <property type="entry name" value="RT_RNaseH_2"/>
    <property type="match status" value="1"/>
</dbReference>
<feature type="domain" description="Reverse transcriptase/retrotransposon-derived protein RNase H-like" evidence="1">
    <location>
        <begin position="257"/>
        <end position="317"/>
    </location>
</feature>
<dbReference type="PANTHER" id="PTHR34072:SF57">
    <property type="entry name" value="RNA-DIRECTED DNA POLYMERASE"/>
    <property type="match status" value="1"/>
</dbReference>
<dbReference type="InterPro" id="IPR043128">
    <property type="entry name" value="Rev_trsase/Diguanyl_cyclase"/>
</dbReference>
<protein>
    <recommendedName>
        <fullName evidence="1">Reverse transcriptase/retrotransposon-derived protein RNase H-like domain-containing protein</fullName>
    </recommendedName>
</protein>
<evidence type="ECO:0000259" key="1">
    <source>
        <dbReference type="Pfam" id="PF17919"/>
    </source>
</evidence>
<dbReference type="InterPro" id="IPR043502">
    <property type="entry name" value="DNA/RNA_pol_sf"/>
</dbReference>
<dbReference type="EMBL" id="QGNW01002356">
    <property type="protein sequence ID" value="RVW20555.1"/>
    <property type="molecule type" value="Genomic_DNA"/>
</dbReference>
<name>A0A438CBD5_VITVI</name>
<dbReference type="InterPro" id="IPR041577">
    <property type="entry name" value="RT_RNaseH_2"/>
</dbReference>
<evidence type="ECO:0000313" key="2">
    <source>
        <dbReference type="EMBL" id="RVW20555.1"/>
    </source>
</evidence>
<dbReference type="SUPFAM" id="SSF56672">
    <property type="entry name" value="DNA/RNA polymerases"/>
    <property type="match status" value="1"/>
</dbReference>
<dbReference type="PANTHER" id="PTHR34072">
    <property type="entry name" value="ENZYMATIC POLYPROTEIN-RELATED"/>
    <property type="match status" value="1"/>
</dbReference>
<evidence type="ECO:0000313" key="3">
    <source>
        <dbReference type="Proteomes" id="UP000288805"/>
    </source>
</evidence>
<reference evidence="2 3" key="1">
    <citation type="journal article" date="2018" name="PLoS Genet.">
        <title>Population sequencing reveals clonal diversity and ancestral inbreeding in the grapevine cultivar Chardonnay.</title>
        <authorList>
            <person name="Roach M.J."/>
            <person name="Johnson D.L."/>
            <person name="Bohlmann J."/>
            <person name="van Vuuren H.J."/>
            <person name="Jones S.J."/>
            <person name="Pretorius I.S."/>
            <person name="Schmidt S.A."/>
            <person name="Borneman A.R."/>
        </authorList>
    </citation>
    <scope>NUCLEOTIDE SEQUENCE [LARGE SCALE GENOMIC DNA]</scope>
    <source>
        <strain evidence="3">cv. Chardonnay</strain>
        <tissue evidence="2">Leaf</tissue>
    </source>
</reference>
<dbReference type="Gene3D" id="3.30.70.270">
    <property type="match status" value="1"/>
</dbReference>
<proteinExistence type="predicted"/>
<comment type="caution">
    <text evidence="2">The sequence shown here is derived from an EMBL/GenBank/DDBJ whole genome shotgun (WGS) entry which is preliminary data.</text>
</comment>
<sequence>MSCFLGLNPNNIEGLDAMNNLGGRGQERLYVGSKCYEQLKSVDDMNDSKSHELKALDVMNSSRMCMTWMTLGCELRVVDDMNGSRVVDDMNDSESSIEGSACNEQHRAVEDMNEFVCCEQLKAMDDMNDSVSLAQGSRCYEQRIMDDTNDSGSHALRVLDVMNNSRHQMISTSIGHDLKASDAMNTLGIILGSQQSNASKCAQIGVEMKKLEPLEADHTKLKTNFAGCEITRRFIKDFSKFSKPLCEILAKDANFIWDERCQRSFDQLKQLLTTASIVRAPHWQLPFEVMCDASDFAIGVVLGQREDGKPYVIYSKSVIL</sequence>
<accession>A0A438CBD5</accession>
<dbReference type="AlphaFoldDB" id="A0A438CBD5"/>
<dbReference type="Proteomes" id="UP000288805">
    <property type="component" value="Unassembled WGS sequence"/>
</dbReference>
<gene>
    <name evidence="2" type="ORF">CK203_111439</name>
</gene>
<organism evidence="2 3">
    <name type="scientific">Vitis vinifera</name>
    <name type="common">Grape</name>
    <dbReference type="NCBI Taxonomy" id="29760"/>
    <lineage>
        <taxon>Eukaryota</taxon>
        <taxon>Viridiplantae</taxon>
        <taxon>Streptophyta</taxon>
        <taxon>Embryophyta</taxon>
        <taxon>Tracheophyta</taxon>
        <taxon>Spermatophyta</taxon>
        <taxon>Magnoliopsida</taxon>
        <taxon>eudicotyledons</taxon>
        <taxon>Gunneridae</taxon>
        <taxon>Pentapetalae</taxon>
        <taxon>rosids</taxon>
        <taxon>Vitales</taxon>
        <taxon>Vitaceae</taxon>
        <taxon>Viteae</taxon>
        <taxon>Vitis</taxon>
    </lineage>
</organism>